<dbReference type="EMBL" id="KV878209">
    <property type="protein sequence ID" value="OJJ41679.1"/>
    <property type="molecule type" value="Genomic_DNA"/>
</dbReference>
<evidence type="ECO:0000256" key="1">
    <source>
        <dbReference type="SAM" id="SignalP"/>
    </source>
</evidence>
<dbReference type="GeneID" id="63748372"/>
<protein>
    <recommendedName>
        <fullName evidence="4">Secreted protein</fullName>
    </recommendedName>
</protein>
<feature type="chain" id="PRO_5012408764" description="Secreted protein" evidence="1">
    <location>
        <begin position="23"/>
        <end position="115"/>
    </location>
</feature>
<reference evidence="3" key="1">
    <citation type="journal article" date="2017" name="Genome Biol.">
        <title>Comparative genomics reveals high biological diversity and specific adaptations in the industrially and medically important fungal genus Aspergillus.</title>
        <authorList>
            <person name="de Vries R.P."/>
            <person name="Riley R."/>
            <person name="Wiebenga A."/>
            <person name="Aguilar-Osorio G."/>
            <person name="Amillis S."/>
            <person name="Uchima C.A."/>
            <person name="Anderluh G."/>
            <person name="Asadollahi M."/>
            <person name="Askin M."/>
            <person name="Barry K."/>
            <person name="Battaglia E."/>
            <person name="Bayram O."/>
            <person name="Benocci T."/>
            <person name="Braus-Stromeyer S.A."/>
            <person name="Caldana C."/>
            <person name="Canovas D."/>
            <person name="Cerqueira G.C."/>
            <person name="Chen F."/>
            <person name="Chen W."/>
            <person name="Choi C."/>
            <person name="Clum A."/>
            <person name="Dos Santos R.A."/>
            <person name="Damasio A.R."/>
            <person name="Diallinas G."/>
            <person name="Emri T."/>
            <person name="Fekete E."/>
            <person name="Flipphi M."/>
            <person name="Freyberg S."/>
            <person name="Gallo A."/>
            <person name="Gournas C."/>
            <person name="Habgood R."/>
            <person name="Hainaut M."/>
            <person name="Harispe M.L."/>
            <person name="Henrissat B."/>
            <person name="Hilden K.S."/>
            <person name="Hope R."/>
            <person name="Hossain A."/>
            <person name="Karabika E."/>
            <person name="Karaffa L."/>
            <person name="Karanyi Z."/>
            <person name="Krasevec N."/>
            <person name="Kuo A."/>
            <person name="Kusch H."/>
            <person name="LaButti K."/>
            <person name="Lagendijk E.L."/>
            <person name="Lapidus A."/>
            <person name="Levasseur A."/>
            <person name="Lindquist E."/>
            <person name="Lipzen A."/>
            <person name="Logrieco A.F."/>
            <person name="MacCabe A."/>
            <person name="Maekelae M.R."/>
            <person name="Malavazi I."/>
            <person name="Melin P."/>
            <person name="Meyer V."/>
            <person name="Mielnichuk N."/>
            <person name="Miskei M."/>
            <person name="Molnar A.P."/>
            <person name="Mule G."/>
            <person name="Ngan C.Y."/>
            <person name="Orejas M."/>
            <person name="Orosz E."/>
            <person name="Ouedraogo J.P."/>
            <person name="Overkamp K.M."/>
            <person name="Park H.-S."/>
            <person name="Perrone G."/>
            <person name="Piumi F."/>
            <person name="Punt P.J."/>
            <person name="Ram A.F."/>
            <person name="Ramon A."/>
            <person name="Rauscher S."/>
            <person name="Record E."/>
            <person name="Riano-Pachon D.M."/>
            <person name="Robert V."/>
            <person name="Roehrig J."/>
            <person name="Ruller R."/>
            <person name="Salamov A."/>
            <person name="Salih N.S."/>
            <person name="Samson R.A."/>
            <person name="Sandor E."/>
            <person name="Sanguinetti M."/>
            <person name="Schuetze T."/>
            <person name="Sepcic K."/>
            <person name="Shelest E."/>
            <person name="Sherlock G."/>
            <person name="Sophianopoulou V."/>
            <person name="Squina F.M."/>
            <person name="Sun H."/>
            <person name="Susca A."/>
            <person name="Todd R.B."/>
            <person name="Tsang A."/>
            <person name="Unkles S.E."/>
            <person name="van de Wiele N."/>
            <person name="van Rossen-Uffink D."/>
            <person name="Oliveira J.V."/>
            <person name="Vesth T.C."/>
            <person name="Visser J."/>
            <person name="Yu J.-H."/>
            <person name="Zhou M."/>
            <person name="Andersen M.R."/>
            <person name="Archer D.B."/>
            <person name="Baker S.E."/>
            <person name="Benoit I."/>
            <person name="Brakhage A.A."/>
            <person name="Braus G.H."/>
            <person name="Fischer R."/>
            <person name="Frisvad J.C."/>
            <person name="Goldman G.H."/>
            <person name="Houbraken J."/>
            <person name="Oakley B."/>
            <person name="Pocsi I."/>
            <person name="Scazzocchio C."/>
            <person name="Seiboth B."/>
            <person name="vanKuyk P.A."/>
            <person name="Wortman J."/>
            <person name="Dyer P.S."/>
            <person name="Grigoriev I.V."/>
        </authorList>
    </citation>
    <scope>NUCLEOTIDE SEQUENCE [LARGE SCALE GENOMIC DNA]</scope>
    <source>
        <strain evidence="3">DTO 134E9</strain>
    </source>
</reference>
<accession>A0A1L9S3E4</accession>
<evidence type="ECO:0000313" key="2">
    <source>
        <dbReference type="EMBL" id="OJJ41679.1"/>
    </source>
</evidence>
<evidence type="ECO:0008006" key="4">
    <source>
        <dbReference type="Google" id="ProtNLM"/>
    </source>
</evidence>
<dbReference type="VEuPathDB" id="FungiDB:ASPWEDRAFT_23747"/>
<organism evidence="2 3">
    <name type="scientific">Aspergillus wentii DTO 134E9</name>
    <dbReference type="NCBI Taxonomy" id="1073089"/>
    <lineage>
        <taxon>Eukaryota</taxon>
        <taxon>Fungi</taxon>
        <taxon>Dikarya</taxon>
        <taxon>Ascomycota</taxon>
        <taxon>Pezizomycotina</taxon>
        <taxon>Eurotiomycetes</taxon>
        <taxon>Eurotiomycetidae</taxon>
        <taxon>Eurotiales</taxon>
        <taxon>Aspergillaceae</taxon>
        <taxon>Aspergillus</taxon>
        <taxon>Aspergillus subgen. Cremei</taxon>
    </lineage>
</organism>
<proteinExistence type="predicted"/>
<feature type="signal peptide" evidence="1">
    <location>
        <begin position="1"/>
        <end position="22"/>
    </location>
</feature>
<keyword evidence="3" id="KW-1185">Reference proteome</keyword>
<evidence type="ECO:0000313" key="3">
    <source>
        <dbReference type="Proteomes" id="UP000184383"/>
    </source>
</evidence>
<gene>
    <name evidence="2" type="ORF">ASPWEDRAFT_23747</name>
</gene>
<dbReference type="Proteomes" id="UP000184383">
    <property type="component" value="Unassembled WGS sequence"/>
</dbReference>
<dbReference type="RefSeq" id="XP_040695355.1">
    <property type="nucleotide sequence ID" value="XM_040832524.1"/>
</dbReference>
<keyword evidence="1" id="KW-0732">Signal</keyword>
<sequence length="115" mass="12530">MVVLESVLLLLLRFQRWPFAVGCECVGGGSVVRKHHGAHVEEKGVVAAIAAVETTALVVHGGTWTVSVIKTRTTRSPRAIRAGIQHEHASIWVHLRQTESSRSADVIWLVSGFVN</sequence>
<dbReference type="AlphaFoldDB" id="A0A1L9S3E4"/>
<name>A0A1L9S3E4_ASPWE</name>